<proteinExistence type="inferred from homology"/>
<reference evidence="4" key="2">
    <citation type="submission" date="2024-01" db="EMBL/GenBank/DDBJ databases">
        <title>Comparative genomics of Cryptococcus and Kwoniella reveals pathogenesis evolution and contrasting modes of karyotype evolution via chromosome fusion or intercentromeric recombination.</title>
        <authorList>
            <person name="Coelho M.A."/>
            <person name="David-Palma M."/>
            <person name="Shea T."/>
            <person name="Bowers K."/>
            <person name="McGinley-Smith S."/>
            <person name="Mohammad A.W."/>
            <person name="Gnirke A."/>
            <person name="Yurkov A.M."/>
            <person name="Nowrousian M."/>
            <person name="Sun S."/>
            <person name="Cuomo C.A."/>
            <person name="Heitman J."/>
        </authorList>
    </citation>
    <scope>NUCLEOTIDE SEQUENCE</scope>
    <source>
        <strain evidence="4">CBS 12478</strain>
    </source>
</reference>
<reference evidence="4" key="1">
    <citation type="submission" date="2017-08" db="EMBL/GenBank/DDBJ databases">
        <authorList>
            <person name="Cuomo C."/>
            <person name="Billmyre B."/>
            <person name="Heitman J."/>
        </authorList>
    </citation>
    <scope>NUCLEOTIDE SEQUENCE</scope>
    <source>
        <strain evidence="4">CBS 12478</strain>
    </source>
</reference>
<organism evidence="4 5">
    <name type="scientific">Kwoniella shandongensis</name>
    <dbReference type="NCBI Taxonomy" id="1734106"/>
    <lineage>
        <taxon>Eukaryota</taxon>
        <taxon>Fungi</taxon>
        <taxon>Dikarya</taxon>
        <taxon>Basidiomycota</taxon>
        <taxon>Agaricomycotina</taxon>
        <taxon>Tremellomycetes</taxon>
        <taxon>Tremellales</taxon>
        <taxon>Cryptococcaceae</taxon>
        <taxon>Kwoniella</taxon>
    </lineage>
</organism>
<gene>
    <name evidence="4" type="ORF">CI109_103106</name>
</gene>
<evidence type="ECO:0000256" key="2">
    <source>
        <dbReference type="ARBA" id="ARBA00022705"/>
    </source>
</evidence>
<dbReference type="PANTHER" id="PTHR13395">
    <property type="entry name" value="SISTER CHROMATID COHESION PROTEIN DCC1-RELATED"/>
    <property type="match status" value="1"/>
</dbReference>
<dbReference type="Proteomes" id="UP000322225">
    <property type="component" value="Chromosome 5"/>
</dbReference>
<feature type="compositionally biased region" description="Polar residues" evidence="3">
    <location>
        <begin position="18"/>
        <end position="27"/>
    </location>
</feature>
<dbReference type="EMBL" id="CP144055">
    <property type="protein sequence ID" value="WWD18653.1"/>
    <property type="molecule type" value="Genomic_DNA"/>
</dbReference>
<feature type="region of interest" description="Disordered" evidence="3">
    <location>
        <begin position="101"/>
        <end position="120"/>
    </location>
</feature>
<name>A0A5M6C8H2_9TREE</name>
<accession>A0A5M6C8H2</accession>
<evidence type="ECO:0000313" key="5">
    <source>
        <dbReference type="Proteomes" id="UP000322225"/>
    </source>
</evidence>
<feature type="region of interest" description="Disordered" evidence="3">
    <location>
        <begin position="1"/>
        <end position="32"/>
    </location>
</feature>
<evidence type="ECO:0000256" key="1">
    <source>
        <dbReference type="ARBA" id="ARBA00007017"/>
    </source>
</evidence>
<dbReference type="RefSeq" id="XP_031864384.1">
    <property type="nucleotide sequence ID" value="XM_032001494.1"/>
</dbReference>
<dbReference type="GO" id="GO:0034088">
    <property type="term" value="P:maintenance of mitotic sister chromatid cohesion"/>
    <property type="evidence" value="ECO:0007669"/>
    <property type="project" value="TreeGrafter"/>
</dbReference>
<evidence type="ECO:0000313" key="4">
    <source>
        <dbReference type="EMBL" id="WWD18653.1"/>
    </source>
</evidence>
<protein>
    <submittedName>
        <fullName evidence="4">Uncharacterized protein</fullName>
    </submittedName>
</protein>
<dbReference type="PANTHER" id="PTHR13395:SF6">
    <property type="entry name" value="SISTER CHROMATID COHESION PROTEIN DCC1"/>
    <property type="match status" value="1"/>
</dbReference>
<evidence type="ECO:0000256" key="3">
    <source>
        <dbReference type="SAM" id="MobiDB-lite"/>
    </source>
</evidence>
<dbReference type="GO" id="GO:0000785">
    <property type="term" value="C:chromatin"/>
    <property type="evidence" value="ECO:0007669"/>
    <property type="project" value="TreeGrafter"/>
</dbReference>
<dbReference type="AlphaFoldDB" id="A0A5M6C8H2"/>
<dbReference type="GO" id="GO:0006260">
    <property type="term" value="P:DNA replication"/>
    <property type="evidence" value="ECO:0007669"/>
    <property type="project" value="UniProtKB-KW"/>
</dbReference>
<dbReference type="KEGG" id="ksn:43585598"/>
<keyword evidence="2" id="KW-0235">DNA replication</keyword>
<keyword evidence="5" id="KW-1185">Reference proteome</keyword>
<dbReference type="GO" id="GO:0000775">
    <property type="term" value="C:chromosome, centromeric region"/>
    <property type="evidence" value="ECO:0007669"/>
    <property type="project" value="TreeGrafter"/>
</dbReference>
<dbReference type="GeneID" id="43585598"/>
<dbReference type="InterPro" id="IPR019128">
    <property type="entry name" value="Dcc1"/>
</dbReference>
<dbReference type="OrthoDB" id="276989at2759"/>
<dbReference type="GO" id="GO:0031390">
    <property type="term" value="C:Ctf18 RFC-like complex"/>
    <property type="evidence" value="ECO:0007669"/>
    <property type="project" value="InterPro"/>
</dbReference>
<comment type="similarity">
    <text evidence="1">Belongs to the DCC1 family.</text>
</comment>
<dbReference type="Pfam" id="PF09724">
    <property type="entry name" value="Dcc1"/>
    <property type="match status" value="1"/>
</dbReference>
<sequence length="420" mass="46324">MPIATGLPARNVTLRFPPSSSSRNPDTAENGEEDIEETYQLLELPAEILKQVEGLKGKNEVFPLTIKGRPSDDATLCTPQTTFMLRTVGISNSLLVCRTPSSSSLKTPTTSSSSLASSSSSTLEVRDTCHQILECVPIAPNLERIRTVLKDSAWQGLGSGAGALGKRKRANGKKEKRWTRAMLGSVIQASEGELERGLKERCVVEVDGRMLLLPPAPLKDLLTILLSLLTIHYTTSLTTSPIAPIVESLEEDHDIPLSLSQAVLNLFGTIEGETWEADAKGLVREVGRGLLVSLRGEKKRDDFLEEWKAEVGETWAEHVDLTLLEGDYLLSPPPLSALSSFKSPSPILSYFPVATLPLQPATRFADLFLTRPRWRPEEMAPFLKGLTRDGDTKERDKLVAKFVRVVKEKEGAWWYPRRTA</sequence>